<reference evidence="2" key="3">
    <citation type="journal article" date="2017" name="Nature">
        <title>Genome sequence of the progenitor of the wheat D genome Aegilops tauschii.</title>
        <authorList>
            <person name="Luo M.C."/>
            <person name="Gu Y.Q."/>
            <person name="Puiu D."/>
            <person name="Wang H."/>
            <person name="Twardziok S.O."/>
            <person name="Deal K.R."/>
            <person name="Huo N."/>
            <person name="Zhu T."/>
            <person name="Wang L."/>
            <person name="Wang Y."/>
            <person name="McGuire P.E."/>
            <person name="Liu S."/>
            <person name="Long H."/>
            <person name="Ramasamy R.K."/>
            <person name="Rodriguez J.C."/>
            <person name="Van S.L."/>
            <person name="Yuan L."/>
            <person name="Wang Z."/>
            <person name="Xia Z."/>
            <person name="Xiao L."/>
            <person name="Anderson O.D."/>
            <person name="Ouyang S."/>
            <person name="Liang Y."/>
            <person name="Zimin A.V."/>
            <person name="Pertea G."/>
            <person name="Qi P."/>
            <person name="Bennetzen J.L."/>
            <person name="Dai X."/>
            <person name="Dawson M.W."/>
            <person name="Muller H.G."/>
            <person name="Kugler K."/>
            <person name="Rivarola-Duarte L."/>
            <person name="Spannagl M."/>
            <person name="Mayer K.F.X."/>
            <person name="Lu F.H."/>
            <person name="Bevan M.W."/>
            <person name="Leroy P."/>
            <person name="Li P."/>
            <person name="You F.M."/>
            <person name="Sun Q."/>
            <person name="Liu Z."/>
            <person name="Lyons E."/>
            <person name="Wicker T."/>
            <person name="Salzberg S.L."/>
            <person name="Devos K.M."/>
            <person name="Dvorak J."/>
        </authorList>
    </citation>
    <scope>NUCLEOTIDE SEQUENCE [LARGE SCALE GENOMIC DNA]</scope>
    <source>
        <strain evidence="2">cv. AL8/78</strain>
    </source>
</reference>
<reference evidence="2" key="5">
    <citation type="journal article" date="2021" name="G3 (Bethesda)">
        <title>Aegilops tauschii genome assembly Aet v5.0 features greater sequence contiguity and improved annotation.</title>
        <authorList>
            <person name="Wang L."/>
            <person name="Zhu T."/>
            <person name="Rodriguez J.C."/>
            <person name="Deal K.R."/>
            <person name="Dubcovsky J."/>
            <person name="McGuire P.E."/>
            <person name="Lux T."/>
            <person name="Spannagl M."/>
            <person name="Mayer K.F.X."/>
            <person name="Baldrich P."/>
            <person name="Meyers B.C."/>
            <person name="Huo N."/>
            <person name="Gu Y.Q."/>
            <person name="Zhou H."/>
            <person name="Devos K.M."/>
            <person name="Bennetzen J.L."/>
            <person name="Unver T."/>
            <person name="Budak H."/>
            <person name="Gulick P.J."/>
            <person name="Galiba G."/>
            <person name="Kalapos B."/>
            <person name="Nelson D.R."/>
            <person name="Li P."/>
            <person name="You F.M."/>
            <person name="Luo M.C."/>
            <person name="Dvorak J."/>
        </authorList>
    </citation>
    <scope>NUCLEOTIDE SEQUENCE [LARGE SCALE GENOMIC DNA]</scope>
    <source>
        <strain evidence="2">cv. AL8/78</strain>
    </source>
</reference>
<dbReference type="Proteomes" id="UP000015105">
    <property type="component" value="Chromosome 4D"/>
</dbReference>
<name>A0A453I828_AEGTS</name>
<sequence length="55" mass="6486">MGRRHSSSKEHHHHHQQEGSTARFTTAKKMKFVFTSLWLLMSNSKRGYPVLHQLL</sequence>
<evidence type="ECO:0000313" key="3">
    <source>
        <dbReference type="Proteomes" id="UP000015105"/>
    </source>
</evidence>
<evidence type="ECO:0000256" key="1">
    <source>
        <dbReference type="SAM" id="MobiDB-lite"/>
    </source>
</evidence>
<keyword evidence="3" id="KW-1185">Reference proteome</keyword>
<accession>A0A453I828</accession>
<organism evidence="2 3">
    <name type="scientific">Aegilops tauschii subsp. strangulata</name>
    <name type="common">Goatgrass</name>
    <dbReference type="NCBI Taxonomy" id="200361"/>
    <lineage>
        <taxon>Eukaryota</taxon>
        <taxon>Viridiplantae</taxon>
        <taxon>Streptophyta</taxon>
        <taxon>Embryophyta</taxon>
        <taxon>Tracheophyta</taxon>
        <taxon>Spermatophyta</taxon>
        <taxon>Magnoliopsida</taxon>
        <taxon>Liliopsida</taxon>
        <taxon>Poales</taxon>
        <taxon>Poaceae</taxon>
        <taxon>BOP clade</taxon>
        <taxon>Pooideae</taxon>
        <taxon>Triticodae</taxon>
        <taxon>Triticeae</taxon>
        <taxon>Triticinae</taxon>
        <taxon>Aegilops</taxon>
    </lineage>
</organism>
<protein>
    <submittedName>
        <fullName evidence="2">Uncharacterized protein</fullName>
    </submittedName>
</protein>
<dbReference type="EnsemblPlants" id="AET4Gv20476500.5">
    <property type="protein sequence ID" value="AET4Gv20476500.5"/>
    <property type="gene ID" value="AET4Gv20476500"/>
</dbReference>
<reference evidence="3" key="1">
    <citation type="journal article" date="2014" name="Science">
        <title>Ancient hybridizations among the ancestral genomes of bread wheat.</title>
        <authorList>
            <consortium name="International Wheat Genome Sequencing Consortium,"/>
            <person name="Marcussen T."/>
            <person name="Sandve S.R."/>
            <person name="Heier L."/>
            <person name="Spannagl M."/>
            <person name="Pfeifer M."/>
            <person name="Jakobsen K.S."/>
            <person name="Wulff B.B."/>
            <person name="Steuernagel B."/>
            <person name="Mayer K.F."/>
            <person name="Olsen O.A."/>
        </authorList>
    </citation>
    <scope>NUCLEOTIDE SEQUENCE [LARGE SCALE GENOMIC DNA]</scope>
    <source>
        <strain evidence="3">cv. AL8/78</strain>
    </source>
</reference>
<feature type="region of interest" description="Disordered" evidence="1">
    <location>
        <begin position="1"/>
        <end position="24"/>
    </location>
</feature>
<reference evidence="2" key="4">
    <citation type="submission" date="2019-03" db="UniProtKB">
        <authorList>
            <consortium name="EnsemblPlants"/>
        </authorList>
    </citation>
    <scope>IDENTIFICATION</scope>
</reference>
<evidence type="ECO:0000313" key="2">
    <source>
        <dbReference type="EnsemblPlants" id="AET4Gv20476500.5"/>
    </source>
</evidence>
<dbReference type="Gramene" id="AET4Gv20476500.5">
    <property type="protein sequence ID" value="AET4Gv20476500.5"/>
    <property type="gene ID" value="AET4Gv20476500"/>
</dbReference>
<dbReference type="AlphaFoldDB" id="A0A453I828"/>
<reference evidence="3" key="2">
    <citation type="journal article" date="2017" name="Nat. Plants">
        <title>The Aegilops tauschii genome reveals multiple impacts of transposons.</title>
        <authorList>
            <person name="Zhao G."/>
            <person name="Zou C."/>
            <person name="Li K."/>
            <person name="Wang K."/>
            <person name="Li T."/>
            <person name="Gao L."/>
            <person name="Zhang X."/>
            <person name="Wang H."/>
            <person name="Yang Z."/>
            <person name="Liu X."/>
            <person name="Jiang W."/>
            <person name="Mao L."/>
            <person name="Kong X."/>
            <person name="Jiao Y."/>
            <person name="Jia J."/>
        </authorList>
    </citation>
    <scope>NUCLEOTIDE SEQUENCE [LARGE SCALE GENOMIC DNA]</scope>
    <source>
        <strain evidence="3">cv. AL8/78</strain>
    </source>
</reference>
<feature type="compositionally biased region" description="Basic residues" evidence="1">
    <location>
        <begin position="1"/>
        <end position="15"/>
    </location>
</feature>
<proteinExistence type="predicted"/>